<reference evidence="3 4" key="1">
    <citation type="submission" date="2023-06" db="EMBL/GenBank/DDBJ databases">
        <authorList>
            <person name="Oyuntsetseg B."/>
            <person name="Kim S.B."/>
        </authorList>
    </citation>
    <scope>NUCLEOTIDE SEQUENCE [LARGE SCALE GENOMIC DNA]</scope>
    <source>
        <strain evidence="3 4">2-2</strain>
    </source>
</reference>
<dbReference type="Pfam" id="PF00589">
    <property type="entry name" value="Phage_integrase"/>
    <property type="match status" value="1"/>
</dbReference>
<sequence>MSTYRVHLAQWLADCDVRDEDGRAVWVKPHKWRHTFATRLINLDVPQDVVRHLLDHSSHAMTAHYARLHESTVRRHWEQARKVGISGQTVHLDTDGQLGDAVWLKDRLARTKQSLPNGYCGLPLKQTCPHANDCLTCPVSSRPRSSCPSTTSTGA</sequence>
<keyword evidence="4" id="KW-1185">Reference proteome</keyword>
<organism evidence="3 4">
    <name type="scientific">Amycolatopsis nalaikhensis</name>
    <dbReference type="NCBI Taxonomy" id="715472"/>
    <lineage>
        <taxon>Bacteria</taxon>
        <taxon>Bacillati</taxon>
        <taxon>Actinomycetota</taxon>
        <taxon>Actinomycetes</taxon>
        <taxon>Pseudonocardiales</taxon>
        <taxon>Pseudonocardiaceae</taxon>
        <taxon>Amycolatopsis</taxon>
    </lineage>
</organism>
<dbReference type="RefSeq" id="WP_285449255.1">
    <property type="nucleotide sequence ID" value="NZ_CP127173.1"/>
</dbReference>
<gene>
    <name evidence="3" type="ORF">QP939_28330</name>
</gene>
<dbReference type="InterPro" id="IPR011010">
    <property type="entry name" value="DNA_brk_join_enz"/>
</dbReference>
<dbReference type="InterPro" id="IPR013762">
    <property type="entry name" value="Integrase-like_cat_sf"/>
</dbReference>
<proteinExistence type="predicted"/>
<dbReference type="PROSITE" id="PS51898">
    <property type="entry name" value="TYR_RECOMBINASE"/>
    <property type="match status" value="1"/>
</dbReference>
<protein>
    <submittedName>
        <fullName evidence="3">Tyrosine-type recombinase/integrase</fullName>
    </submittedName>
</protein>
<dbReference type="SUPFAM" id="SSF56349">
    <property type="entry name" value="DNA breaking-rejoining enzymes"/>
    <property type="match status" value="1"/>
</dbReference>
<feature type="domain" description="Tyr recombinase" evidence="2">
    <location>
        <begin position="1"/>
        <end position="78"/>
    </location>
</feature>
<keyword evidence="1" id="KW-0233">DNA recombination</keyword>
<dbReference type="EMBL" id="CP127173">
    <property type="protein sequence ID" value="WIV52853.1"/>
    <property type="molecule type" value="Genomic_DNA"/>
</dbReference>
<dbReference type="Gene3D" id="1.10.443.10">
    <property type="entry name" value="Intergrase catalytic core"/>
    <property type="match status" value="1"/>
</dbReference>
<dbReference type="InterPro" id="IPR002104">
    <property type="entry name" value="Integrase_catalytic"/>
</dbReference>
<accession>A0ABY8XBV3</accession>
<name>A0ABY8XBV3_9PSEU</name>
<evidence type="ECO:0000313" key="3">
    <source>
        <dbReference type="EMBL" id="WIV52853.1"/>
    </source>
</evidence>
<dbReference type="Proteomes" id="UP001227101">
    <property type="component" value="Chromosome"/>
</dbReference>
<evidence type="ECO:0000259" key="2">
    <source>
        <dbReference type="PROSITE" id="PS51898"/>
    </source>
</evidence>
<evidence type="ECO:0000313" key="4">
    <source>
        <dbReference type="Proteomes" id="UP001227101"/>
    </source>
</evidence>
<evidence type="ECO:0000256" key="1">
    <source>
        <dbReference type="ARBA" id="ARBA00023172"/>
    </source>
</evidence>